<evidence type="ECO:0000313" key="1">
    <source>
        <dbReference type="EMBL" id="PKU66873.1"/>
    </source>
</evidence>
<evidence type="ECO:0000313" key="2">
    <source>
        <dbReference type="Proteomes" id="UP000233837"/>
    </source>
</evidence>
<sequence>MSGLEAVVRRGYCDGPAVVRRGYCDGPARFCGGPAAVEEELLPSLLPFLLFFSLLLGSSLVKNEGSIYRFSGGAWEDGLSGDSYGVRFRGTGIDELGAGTNGSCFDRGLETGFEARDLVQEIKGRPTLKALGGRSF</sequence>
<dbReference type="AlphaFoldDB" id="A0A2I0VTZ6"/>
<keyword evidence="2" id="KW-1185">Reference proteome</keyword>
<dbReference type="EMBL" id="KZ503237">
    <property type="protein sequence ID" value="PKU66873.1"/>
    <property type="molecule type" value="Genomic_DNA"/>
</dbReference>
<organism evidence="1 2">
    <name type="scientific">Dendrobium catenatum</name>
    <dbReference type="NCBI Taxonomy" id="906689"/>
    <lineage>
        <taxon>Eukaryota</taxon>
        <taxon>Viridiplantae</taxon>
        <taxon>Streptophyta</taxon>
        <taxon>Embryophyta</taxon>
        <taxon>Tracheophyta</taxon>
        <taxon>Spermatophyta</taxon>
        <taxon>Magnoliopsida</taxon>
        <taxon>Liliopsida</taxon>
        <taxon>Asparagales</taxon>
        <taxon>Orchidaceae</taxon>
        <taxon>Epidendroideae</taxon>
        <taxon>Malaxideae</taxon>
        <taxon>Dendrobiinae</taxon>
        <taxon>Dendrobium</taxon>
    </lineage>
</organism>
<gene>
    <name evidence="1" type="ORF">MA16_Dca021555</name>
</gene>
<accession>A0A2I0VTZ6</accession>
<reference evidence="1 2" key="1">
    <citation type="journal article" date="2016" name="Sci. Rep.">
        <title>The Dendrobium catenatum Lindl. genome sequence provides insights into polysaccharide synthase, floral development and adaptive evolution.</title>
        <authorList>
            <person name="Zhang G.Q."/>
            <person name="Xu Q."/>
            <person name="Bian C."/>
            <person name="Tsai W.C."/>
            <person name="Yeh C.M."/>
            <person name="Liu K.W."/>
            <person name="Yoshida K."/>
            <person name="Zhang L.S."/>
            <person name="Chang S.B."/>
            <person name="Chen F."/>
            <person name="Shi Y."/>
            <person name="Su Y.Y."/>
            <person name="Zhang Y.Q."/>
            <person name="Chen L.J."/>
            <person name="Yin Y."/>
            <person name="Lin M."/>
            <person name="Huang H."/>
            <person name="Deng H."/>
            <person name="Wang Z.W."/>
            <person name="Zhu S.L."/>
            <person name="Zhao X."/>
            <person name="Deng C."/>
            <person name="Niu S.C."/>
            <person name="Huang J."/>
            <person name="Wang M."/>
            <person name="Liu G.H."/>
            <person name="Yang H.J."/>
            <person name="Xiao X.J."/>
            <person name="Hsiao Y.Y."/>
            <person name="Wu W.L."/>
            <person name="Chen Y.Y."/>
            <person name="Mitsuda N."/>
            <person name="Ohme-Takagi M."/>
            <person name="Luo Y.B."/>
            <person name="Van de Peer Y."/>
            <person name="Liu Z.J."/>
        </authorList>
    </citation>
    <scope>NUCLEOTIDE SEQUENCE [LARGE SCALE GENOMIC DNA]</scope>
    <source>
        <tissue evidence="1">The whole plant</tissue>
    </source>
</reference>
<name>A0A2I0VTZ6_9ASPA</name>
<reference evidence="1 2" key="2">
    <citation type="journal article" date="2017" name="Nature">
        <title>The Apostasia genome and the evolution of orchids.</title>
        <authorList>
            <person name="Zhang G.Q."/>
            <person name="Liu K.W."/>
            <person name="Li Z."/>
            <person name="Lohaus R."/>
            <person name="Hsiao Y.Y."/>
            <person name="Niu S.C."/>
            <person name="Wang J.Y."/>
            <person name="Lin Y.C."/>
            <person name="Xu Q."/>
            <person name="Chen L.J."/>
            <person name="Yoshida K."/>
            <person name="Fujiwara S."/>
            <person name="Wang Z.W."/>
            <person name="Zhang Y.Q."/>
            <person name="Mitsuda N."/>
            <person name="Wang M."/>
            <person name="Liu G.H."/>
            <person name="Pecoraro L."/>
            <person name="Huang H.X."/>
            <person name="Xiao X.J."/>
            <person name="Lin M."/>
            <person name="Wu X.Y."/>
            <person name="Wu W.L."/>
            <person name="Chen Y.Y."/>
            <person name="Chang S.B."/>
            <person name="Sakamoto S."/>
            <person name="Ohme-Takagi M."/>
            <person name="Yagi M."/>
            <person name="Zeng S.J."/>
            <person name="Shen C.Y."/>
            <person name="Yeh C.M."/>
            <person name="Luo Y.B."/>
            <person name="Tsai W.C."/>
            <person name="Van de Peer Y."/>
            <person name="Liu Z.J."/>
        </authorList>
    </citation>
    <scope>NUCLEOTIDE SEQUENCE [LARGE SCALE GENOMIC DNA]</scope>
    <source>
        <tissue evidence="1">The whole plant</tissue>
    </source>
</reference>
<protein>
    <submittedName>
        <fullName evidence="1">Uncharacterized protein</fullName>
    </submittedName>
</protein>
<dbReference type="Proteomes" id="UP000233837">
    <property type="component" value="Unassembled WGS sequence"/>
</dbReference>
<proteinExistence type="predicted"/>